<evidence type="ECO:0000313" key="1">
    <source>
        <dbReference type="EMBL" id="AKU43930.1"/>
    </source>
</evidence>
<sequence length="128" mass="14983">MSLPTKALFYKNGKEIKQAFVNCGWAYDEISAIDQVIRAIKEHDIDYDEFIVYGKTYNHRVEDLPEYIEHLRAETRRIRTEMLEKARKVSKSSDQIMQMARRAIPELLAKDILSVQPMNVDIRGLHES</sequence>
<keyword evidence="2" id="KW-1185">Reference proteome</keyword>
<evidence type="ECO:0000313" key="2">
    <source>
        <dbReference type="Proteomes" id="UP000204280"/>
    </source>
</evidence>
<accession>A0A0K1LP68</accession>
<organism evidence="1 2">
    <name type="scientific">Citrobacter phage Merlin</name>
    <dbReference type="NCBI Taxonomy" id="1675602"/>
    <lineage>
        <taxon>Viruses</taxon>
        <taxon>Duplodnaviria</taxon>
        <taxon>Heunggongvirae</taxon>
        <taxon>Uroviricota</taxon>
        <taxon>Caudoviricetes</taxon>
        <taxon>Pantevenvirales</taxon>
        <taxon>Straboviridae</taxon>
        <taxon>Tevenvirinae</taxon>
        <taxon>Moonvirus</taxon>
        <taxon>Moonvirus merlin</taxon>
    </lineage>
</organism>
<dbReference type="Proteomes" id="UP000204280">
    <property type="component" value="Segment"/>
</dbReference>
<name>A0A0K1LP68_9CAUD</name>
<dbReference type="EMBL" id="KT001915">
    <property type="protein sequence ID" value="AKU43930.1"/>
    <property type="molecule type" value="Genomic_DNA"/>
</dbReference>
<dbReference type="OrthoDB" id="20324at10239"/>
<dbReference type="KEGG" id="vg:26648209"/>
<dbReference type="GeneID" id="26648209"/>
<proteinExistence type="predicted"/>
<reference evidence="1 2" key="1">
    <citation type="journal article" date="2015" name="Genome Announc.">
        <title>Complete Genome Sequence of Citrobacter freundii Myophage Merlin.</title>
        <authorList>
            <person name="LeSage K.C."/>
            <person name="Hargrove E.C."/>
            <person name="Cahill J.L."/>
            <person name="Rasche E.S."/>
            <person name="Kuty Everett G.F."/>
        </authorList>
    </citation>
    <scope>NUCLEOTIDE SEQUENCE [LARGE SCALE GENOMIC DNA]</scope>
</reference>
<protein>
    <submittedName>
        <fullName evidence="1">Major capsid protein</fullName>
    </submittedName>
</protein>
<gene>
    <name evidence="1" type="ORF">CPT_Merlin284</name>
</gene>
<dbReference type="RefSeq" id="YP_009203998.1">
    <property type="nucleotide sequence ID" value="NC_028857.1"/>
</dbReference>